<feature type="transmembrane region" description="Helical" evidence="1">
    <location>
        <begin position="410"/>
        <end position="430"/>
    </location>
</feature>
<feature type="transmembrane region" description="Helical" evidence="1">
    <location>
        <begin position="146"/>
        <end position="164"/>
    </location>
</feature>
<dbReference type="EMBL" id="JBHRSP010000015">
    <property type="protein sequence ID" value="MFC3073367.1"/>
    <property type="molecule type" value="Genomic_DNA"/>
</dbReference>
<organism evidence="3 4">
    <name type="scientific">Shinella pollutisoli</name>
    <dbReference type="NCBI Taxonomy" id="2250594"/>
    <lineage>
        <taxon>Bacteria</taxon>
        <taxon>Pseudomonadati</taxon>
        <taxon>Pseudomonadota</taxon>
        <taxon>Alphaproteobacteria</taxon>
        <taxon>Hyphomicrobiales</taxon>
        <taxon>Rhizobiaceae</taxon>
        <taxon>Shinella</taxon>
    </lineage>
</organism>
<keyword evidence="4" id="KW-1185">Reference proteome</keyword>
<feature type="transmembrane region" description="Helical" evidence="1">
    <location>
        <begin position="171"/>
        <end position="193"/>
    </location>
</feature>
<feature type="transmembrane region" description="Helical" evidence="1">
    <location>
        <begin position="70"/>
        <end position="95"/>
    </location>
</feature>
<sequence>MNVHRAIAPPKAGPLQRAGDWLMRHRTTIQAMQWTVVGVYALLLAVPLFLPLPGRTATFWNDFTRFAQLAFWGVWWPFVILATALVGRAWCGLFCPEGALSEFASRHGRGGAIPRWVQWPGWPTAAFALTTLYGQMTSVYQYPKPAALILGGSTAAAVAVGYAYGRGKRVWCRYLCPVGGVFALLAKLAPLHFRSDPFLWKLSQERGDKPGPVDCAPLVPLRTMRGAGDCHMCGRCSGFRGAITLSWRSPNHEIVHVAGATPKPAETVLILAGLMGLAMGAFHWSASPWLVAAKQAVATWLVDLGATWPLTATLPWWLLTNYPERNDVLTLVDGALLVGYLVAAALGMGLALAAALALSVRALGRFEARRFHHLAQTLVPLAGAGLYLGLSAMTVTQLRADGILIPHVSAARALFLGLAVAWSAWLGWRVTGLYAGTRTARAAAIACLLPAWALPAAGWVLFFWVW</sequence>
<evidence type="ECO:0000313" key="3">
    <source>
        <dbReference type="EMBL" id="MFC3073367.1"/>
    </source>
</evidence>
<keyword evidence="1" id="KW-1133">Transmembrane helix</keyword>
<dbReference type="RefSeq" id="WP_257311572.1">
    <property type="nucleotide sequence ID" value="NZ_JANFDG010000001.1"/>
</dbReference>
<feature type="transmembrane region" description="Helical" evidence="1">
    <location>
        <begin position="268"/>
        <end position="286"/>
    </location>
</feature>
<feature type="domain" description="4Fe-4S ferredoxin-type" evidence="2">
    <location>
        <begin position="155"/>
        <end position="189"/>
    </location>
</feature>
<protein>
    <submittedName>
        <fullName evidence="3">4Fe-4S binding protein</fullName>
    </submittedName>
</protein>
<keyword evidence="1" id="KW-0472">Membrane</keyword>
<dbReference type="Pfam" id="PF12801">
    <property type="entry name" value="Fer4_5"/>
    <property type="match status" value="2"/>
</dbReference>
<feature type="transmembrane region" description="Helical" evidence="1">
    <location>
        <begin position="298"/>
        <end position="318"/>
    </location>
</feature>
<dbReference type="Proteomes" id="UP001595377">
    <property type="component" value="Unassembled WGS sequence"/>
</dbReference>
<evidence type="ECO:0000313" key="4">
    <source>
        <dbReference type="Proteomes" id="UP001595377"/>
    </source>
</evidence>
<keyword evidence="1" id="KW-0812">Transmembrane</keyword>
<evidence type="ECO:0000256" key="1">
    <source>
        <dbReference type="SAM" id="Phobius"/>
    </source>
</evidence>
<evidence type="ECO:0000259" key="2">
    <source>
        <dbReference type="Pfam" id="PF12801"/>
    </source>
</evidence>
<feature type="transmembrane region" description="Helical" evidence="1">
    <location>
        <begin position="338"/>
        <end position="359"/>
    </location>
</feature>
<gene>
    <name evidence="3" type="ORF">ACFOHH_09655</name>
</gene>
<reference evidence="4" key="1">
    <citation type="journal article" date="2019" name="Int. J. Syst. Evol. Microbiol.">
        <title>The Global Catalogue of Microorganisms (GCM) 10K type strain sequencing project: providing services to taxonomists for standard genome sequencing and annotation.</title>
        <authorList>
            <consortium name="The Broad Institute Genomics Platform"/>
            <consortium name="The Broad Institute Genome Sequencing Center for Infectious Disease"/>
            <person name="Wu L."/>
            <person name="Ma J."/>
        </authorList>
    </citation>
    <scope>NUCLEOTIDE SEQUENCE [LARGE SCALE GENOMIC DNA]</scope>
    <source>
        <strain evidence="4">KCTC 52677</strain>
    </source>
</reference>
<feature type="transmembrane region" description="Helical" evidence="1">
    <location>
        <begin position="31"/>
        <end position="50"/>
    </location>
</feature>
<comment type="caution">
    <text evidence="3">The sequence shown here is derived from an EMBL/GenBank/DDBJ whole genome shotgun (WGS) entry which is preliminary data.</text>
</comment>
<feature type="transmembrane region" description="Helical" evidence="1">
    <location>
        <begin position="442"/>
        <end position="465"/>
    </location>
</feature>
<accession>A0ABV7DF94</accession>
<name>A0ABV7DF94_9HYPH</name>
<feature type="transmembrane region" description="Helical" evidence="1">
    <location>
        <begin position="116"/>
        <end position="134"/>
    </location>
</feature>
<feature type="domain" description="4Fe-4S ferredoxin-type" evidence="2">
    <location>
        <begin position="71"/>
        <end position="109"/>
    </location>
</feature>
<dbReference type="InterPro" id="IPR017896">
    <property type="entry name" value="4Fe4S_Fe-S-bd"/>
</dbReference>
<feature type="transmembrane region" description="Helical" evidence="1">
    <location>
        <begin position="371"/>
        <end position="390"/>
    </location>
</feature>
<dbReference type="SUPFAM" id="SSF54862">
    <property type="entry name" value="4Fe-4S ferredoxins"/>
    <property type="match status" value="1"/>
</dbReference>
<proteinExistence type="predicted"/>